<dbReference type="Proteomes" id="UP001596024">
    <property type="component" value="Unassembled WGS sequence"/>
</dbReference>
<dbReference type="GO" id="GO:0004180">
    <property type="term" value="F:carboxypeptidase activity"/>
    <property type="evidence" value="ECO:0007669"/>
    <property type="project" value="UniProtKB-KW"/>
</dbReference>
<keyword evidence="4" id="KW-0645">Protease</keyword>
<evidence type="ECO:0000313" key="4">
    <source>
        <dbReference type="EMBL" id="MFC4724102.1"/>
    </source>
</evidence>
<keyword evidence="4" id="KW-0378">Hydrolase</keyword>
<reference evidence="5" key="1">
    <citation type="journal article" date="2019" name="Int. J. Syst. Evol. Microbiol.">
        <title>The Global Catalogue of Microorganisms (GCM) 10K type strain sequencing project: providing services to taxonomists for standard genome sequencing and annotation.</title>
        <authorList>
            <consortium name="The Broad Institute Genomics Platform"/>
            <consortium name="The Broad Institute Genome Sequencing Center for Infectious Disease"/>
            <person name="Wu L."/>
            <person name="Ma J."/>
        </authorList>
    </citation>
    <scope>NUCLEOTIDE SEQUENCE [LARGE SCALE GENOMIC DNA]</scope>
    <source>
        <strain evidence="5">CCUG 62981</strain>
    </source>
</reference>
<keyword evidence="2" id="KW-0732">Signal</keyword>
<feature type="signal peptide" evidence="2">
    <location>
        <begin position="1"/>
        <end position="23"/>
    </location>
</feature>
<dbReference type="Gene3D" id="3.40.630.10">
    <property type="entry name" value="Zn peptidases"/>
    <property type="match status" value="1"/>
</dbReference>
<feature type="chain" id="PRO_5047421370" evidence="2">
    <location>
        <begin position="24"/>
        <end position="865"/>
    </location>
</feature>
<evidence type="ECO:0000256" key="1">
    <source>
        <dbReference type="PROSITE-ProRule" id="PRU01379"/>
    </source>
</evidence>
<dbReference type="RefSeq" id="WP_371394781.1">
    <property type="nucleotide sequence ID" value="NZ_CP163421.1"/>
</dbReference>
<evidence type="ECO:0000259" key="3">
    <source>
        <dbReference type="PROSITE" id="PS52035"/>
    </source>
</evidence>
<comment type="similarity">
    <text evidence="1">Belongs to the peptidase M14 family.</text>
</comment>
<name>A0ABV9N6W5_9PROT</name>
<protein>
    <submittedName>
        <fullName evidence="4">M14 family zinc carboxypeptidase</fullName>
    </submittedName>
</protein>
<evidence type="ECO:0000256" key="2">
    <source>
        <dbReference type="SAM" id="SignalP"/>
    </source>
</evidence>
<dbReference type="InterPro" id="IPR029062">
    <property type="entry name" value="Class_I_gatase-like"/>
</dbReference>
<accession>A0ABV9N6W5</accession>
<dbReference type="Pfam" id="PF00246">
    <property type="entry name" value="Peptidase_M14"/>
    <property type="match status" value="1"/>
</dbReference>
<keyword evidence="5" id="KW-1185">Reference proteome</keyword>
<comment type="caution">
    <text evidence="1">Lacks conserved residue(s) required for the propagation of feature annotation.</text>
</comment>
<comment type="caution">
    <text evidence="4">The sequence shown here is derived from an EMBL/GenBank/DDBJ whole genome shotgun (WGS) entry which is preliminary data.</text>
</comment>
<dbReference type="PROSITE" id="PS52035">
    <property type="entry name" value="PEPTIDASE_M14"/>
    <property type="match status" value="1"/>
</dbReference>
<dbReference type="InterPro" id="IPR000834">
    <property type="entry name" value="Peptidase_M14"/>
</dbReference>
<sequence length="865" mass="95202">MMFCRFVLVGMLSACLGLSAAEAYEPKPLVELIGQDVEYDPAIPLPEAVTGFAVGEIIYTPDMIAAYMRAIATASDRVTVDSVGRSHFGRRIMRVTITSPENHARLDDIREAQHAISAAGNTAAIPDDHPVVIQFTHGVHGSEPSASDVIMPLLYLLAAGQGAEVADMLDRSVIHLIGPINPDGAERFASWTNMHRARVPVADPQHREHYHEWPWGRTNHYWFDLNRQWLPVTQPEAVALVRATREWMPNIAGDFHEMGPNTTYFFSPGPPDGLHPLLSQAGLELNQRMNNFLSEQLDSEGALYVSEELFDDFYLGYGSSYPGLVGSVPYLFEQSSVRGIVQETEFGTLRYDEKVGQQARVGLALIRAGLANRERLLSFQRDFYRESARLANAAPNLAYVFSSADSGRLNDFIDMLDVHGIEIHRLRERTRLGNTDFDPSNSYVVQVRQREFRVVEALFETRIIDDMTEFYDVSGWTQPLAYGLDFAAVRPGLFAPNLAGERVTPADRAVPAPERTDYAYVIDWTNFYAPRALYRFLEAGIRARMVPDAISVTTADGEVSVPRGSVVIQVRQQDVDPETVHALVQRTAGDGVRVIAATSGATRQGSDLGGFALSNVRRPEILLLTGRGQDVGAAGEIWHLFDHELNMPVSMIDISEFARADLSRYTHIILPNGGYGGLGEADAERLGQWTRAGGVLIGIQGGADFAIRNSLTAASWAERSGDNGGNNALAYDTLSQWDTEARISGAIFGTDVDLSHPLLYGLTSSRLPVQRESTRGFAMGDNPFAIPVRYSRNGLLSGYASEANIQALQGLGAVHAERSGRGAVILFADNPYFRAYFRGSARVLTNAVFFGDTFRNPGRRRPTAE</sequence>
<feature type="domain" description="Peptidase M14" evidence="3">
    <location>
        <begin position="57"/>
        <end position="355"/>
    </location>
</feature>
<dbReference type="SUPFAM" id="SSF52317">
    <property type="entry name" value="Class I glutamine amidotransferase-like"/>
    <property type="match status" value="1"/>
</dbReference>
<proteinExistence type="inferred from homology"/>
<keyword evidence="4" id="KW-0121">Carboxypeptidase</keyword>
<evidence type="ECO:0000313" key="5">
    <source>
        <dbReference type="Proteomes" id="UP001596024"/>
    </source>
</evidence>
<dbReference type="SUPFAM" id="SSF53187">
    <property type="entry name" value="Zn-dependent exopeptidases"/>
    <property type="match status" value="1"/>
</dbReference>
<gene>
    <name evidence="4" type="ORF">ACFPB0_02240</name>
</gene>
<dbReference type="EMBL" id="JBHSGQ010000001">
    <property type="protein sequence ID" value="MFC4724102.1"/>
    <property type="molecule type" value="Genomic_DNA"/>
</dbReference>
<organism evidence="4 5">
    <name type="scientific">Glycocaulis abyssi</name>
    <dbReference type="NCBI Taxonomy" id="1433403"/>
    <lineage>
        <taxon>Bacteria</taxon>
        <taxon>Pseudomonadati</taxon>
        <taxon>Pseudomonadota</taxon>
        <taxon>Alphaproteobacteria</taxon>
        <taxon>Maricaulales</taxon>
        <taxon>Maricaulaceae</taxon>
        <taxon>Glycocaulis</taxon>
    </lineage>
</organism>